<dbReference type="PANTHER" id="PTHR46796">
    <property type="entry name" value="HTH-TYPE TRANSCRIPTIONAL ACTIVATOR RHAS-RELATED"/>
    <property type="match status" value="1"/>
</dbReference>
<dbReference type="InterPro" id="IPR050204">
    <property type="entry name" value="AraC_XylS_family_regulators"/>
</dbReference>
<gene>
    <name evidence="5" type="ORF">SM611_23035</name>
</gene>
<keyword evidence="1" id="KW-0805">Transcription regulation</keyword>
<proteinExistence type="predicted"/>
<evidence type="ECO:0000256" key="2">
    <source>
        <dbReference type="ARBA" id="ARBA00023125"/>
    </source>
</evidence>
<accession>A0ABV4QF62</accession>
<dbReference type="Proteomes" id="UP001569963">
    <property type="component" value="Unassembled WGS sequence"/>
</dbReference>
<dbReference type="PROSITE" id="PS01124">
    <property type="entry name" value="HTH_ARAC_FAMILY_2"/>
    <property type="match status" value="1"/>
</dbReference>
<sequence>MTLLIGLDRRHPLWCRRLDDATTRTPYSSFVSGLRTRSSWVVEPAGGAHCVAVVMAPWAAFAIFGTAMNELTGEIVAPADLPGDRVGRLADALMARPGWEQRFRLLDEVLGRWVGGTGAWSPQVVRAHDALTRTVGMGGALPVQRLAEEAGWKSRQLEYRFKEQIGVSPKAMARIVRFRRAALMLADGLRPVTTSANCGFSDQAHLTREFKAMAGCTPERFRREAHLAAAVSPVYATSYAAAPRTKTLMLPVA</sequence>
<name>A0ABV4QF62_9ACTN</name>
<organism evidence="5 6">
    <name type="scientific">Actinomadura monticuli</name>
    <dbReference type="NCBI Taxonomy" id="3097367"/>
    <lineage>
        <taxon>Bacteria</taxon>
        <taxon>Bacillati</taxon>
        <taxon>Actinomycetota</taxon>
        <taxon>Actinomycetes</taxon>
        <taxon>Streptosporangiales</taxon>
        <taxon>Thermomonosporaceae</taxon>
        <taxon>Actinomadura</taxon>
    </lineage>
</organism>
<dbReference type="Pfam" id="PF12833">
    <property type="entry name" value="HTH_18"/>
    <property type="match status" value="1"/>
</dbReference>
<keyword evidence="6" id="KW-1185">Reference proteome</keyword>
<dbReference type="PANTHER" id="PTHR46796:SF15">
    <property type="entry name" value="BLL1074 PROTEIN"/>
    <property type="match status" value="1"/>
</dbReference>
<evidence type="ECO:0000313" key="5">
    <source>
        <dbReference type="EMBL" id="MFA1541814.1"/>
    </source>
</evidence>
<dbReference type="InterPro" id="IPR018060">
    <property type="entry name" value="HTH_AraC"/>
</dbReference>
<feature type="domain" description="HTH araC/xylS-type" evidence="4">
    <location>
        <begin position="125"/>
        <end position="224"/>
    </location>
</feature>
<protein>
    <submittedName>
        <fullName evidence="5">AraC family transcriptional regulator</fullName>
    </submittedName>
</protein>
<dbReference type="EMBL" id="JAXCEI010000010">
    <property type="protein sequence ID" value="MFA1541814.1"/>
    <property type="molecule type" value="Genomic_DNA"/>
</dbReference>
<evidence type="ECO:0000259" key="4">
    <source>
        <dbReference type="PROSITE" id="PS01124"/>
    </source>
</evidence>
<dbReference type="Gene3D" id="1.10.10.60">
    <property type="entry name" value="Homeodomain-like"/>
    <property type="match status" value="1"/>
</dbReference>
<keyword evidence="2" id="KW-0238">DNA-binding</keyword>
<reference evidence="5 6" key="1">
    <citation type="submission" date="2023-11" db="EMBL/GenBank/DDBJ databases">
        <title>Actinomadura monticuli sp. nov., isolated from volcanic ash.</title>
        <authorList>
            <person name="Lee S.D."/>
            <person name="Yang H."/>
            <person name="Kim I.S."/>
        </authorList>
    </citation>
    <scope>NUCLEOTIDE SEQUENCE [LARGE SCALE GENOMIC DNA]</scope>
    <source>
        <strain evidence="5 6">DLS-62</strain>
    </source>
</reference>
<dbReference type="SMART" id="SM00342">
    <property type="entry name" value="HTH_ARAC"/>
    <property type="match status" value="1"/>
</dbReference>
<comment type="caution">
    <text evidence="5">The sequence shown here is derived from an EMBL/GenBank/DDBJ whole genome shotgun (WGS) entry which is preliminary data.</text>
</comment>
<evidence type="ECO:0000256" key="3">
    <source>
        <dbReference type="ARBA" id="ARBA00023163"/>
    </source>
</evidence>
<keyword evidence="3" id="KW-0804">Transcription</keyword>
<evidence type="ECO:0000256" key="1">
    <source>
        <dbReference type="ARBA" id="ARBA00023015"/>
    </source>
</evidence>
<evidence type="ECO:0000313" key="6">
    <source>
        <dbReference type="Proteomes" id="UP001569963"/>
    </source>
</evidence>
<dbReference type="InterPro" id="IPR009057">
    <property type="entry name" value="Homeodomain-like_sf"/>
</dbReference>
<dbReference type="RefSeq" id="WP_371951971.1">
    <property type="nucleotide sequence ID" value="NZ_JAXCEI010000010.1"/>
</dbReference>
<dbReference type="SUPFAM" id="SSF46689">
    <property type="entry name" value="Homeodomain-like"/>
    <property type="match status" value="1"/>
</dbReference>